<evidence type="ECO:0000256" key="2">
    <source>
        <dbReference type="ARBA" id="ARBA00022679"/>
    </source>
</evidence>
<feature type="region of interest" description="Disordered" evidence="10">
    <location>
        <begin position="1271"/>
        <end position="1316"/>
    </location>
</feature>
<dbReference type="InterPro" id="IPR000719">
    <property type="entry name" value="Prot_kinase_dom"/>
</dbReference>
<dbReference type="GO" id="GO:0005524">
    <property type="term" value="F:ATP binding"/>
    <property type="evidence" value="ECO:0007669"/>
    <property type="project" value="UniProtKB-UniRule"/>
</dbReference>
<dbReference type="OrthoDB" id="68483at2759"/>
<keyword evidence="13" id="KW-1185">Reference proteome</keyword>
<evidence type="ECO:0000256" key="1">
    <source>
        <dbReference type="ARBA" id="ARBA00022527"/>
    </source>
</evidence>
<feature type="compositionally biased region" description="Polar residues" evidence="10">
    <location>
        <begin position="133"/>
        <end position="143"/>
    </location>
</feature>
<feature type="compositionally biased region" description="Low complexity" evidence="10">
    <location>
        <begin position="823"/>
        <end position="839"/>
    </location>
</feature>
<feature type="region of interest" description="Disordered" evidence="10">
    <location>
        <begin position="490"/>
        <end position="511"/>
    </location>
</feature>
<keyword evidence="3 7" id="KW-0547">Nucleotide-binding</keyword>
<keyword evidence="2" id="KW-0808">Transferase</keyword>
<feature type="compositionally biased region" description="Low complexity" evidence="10">
    <location>
        <begin position="1217"/>
        <end position="1237"/>
    </location>
</feature>
<feature type="active site" description="Proton acceptor" evidence="6">
    <location>
        <position position="401"/>
    </location>
</feature>
<feature type="region of interest" description="Disordered" evidence="10">
    <location>
        <begin position="598"/>
        <end position="624"/>
    </location>
</feature>
<feature type="compositionally biased region" description="Basic and acidic residues" evidence="10">
    <location>
        <begin position="496"/>
        <end position="511"/>
    </location>
</feature>
<dbReference type="GeneID" id="37039610"/>
<feature type="region of interest" description="Disordered" evidence="10">
    <location>
        <begin position="1029"/>
        <end position="1142"/>
    </location>
</feature>
<feature type="region of interest" description="Disordered" evidence="10">
    <location>
        <begin position="796"/>
        <end position="841"/>
    </location>
</feature>
<dbReference type="Pfam" id="PF00069">
    <property type="entry name" value="Pkinase"/>
    <property type="match status" value="2"/>
</dbReference>
<sequence length="1385" mass="149109">MSSRAASISEPSGAATSPRGQHAMLASPSQAEQHLAQLLGAGTPSFALASARAISGSSTQPTPGSSRDRTPVSGGGTSGASSPALLAMNLPGKPAPALSRPANSSLSPTGAISGEDVSGSSSPVMSGRSTPSQARSSSKSQVLETHRLQLQTHTSGRRMINQYIIEGELGRGVHGKVRQARDTETGERVAVKIVEREGRKRLGASQSGVLGRPKVDDWKGKSSDQTEHMASQSPPLDRAPKLAPESPLASPRSGPQTRFASTPPGSPRASNQNAALAARHGRWGEGGMSRAAMDKEVERDREKARDKARKQLLWTTDKKVKREIALMKKCSHPNVVRLKEVIDDPQSKKVFMVLEFMAGGEVLWKDDRGFPTLTVAESRSIIRDVVLGLEYLHYQGIIHRDIKPANLLWDEDRRVKISDFGVSHFSYALLVASGGLPSWDGDEQRAKDPSLIDDHELAKTAGSPAFFAPELCLAGEAQPTATSLEGRMSQMRTHTPKVEDQAKSPRREGSLKEFPWEEYAEKEARAAPLRRRPKITKAIDVWALGVTLYCLLFGHPPFTADNEFALFTVIPSEDYELPAFAGADRLRIGPRASRWQALPHWTDEEGDVQPDGRDPREADVGPAALSEDMRSLRDLLDRLLEKDPEKRIKLEEVKKHPWVVRDLNDAPDWLHKTDPTHHPFVIVTHEDMEDALTGYSKLKLRMKRWQSKIIETLGGGKARSRSSSHSQPYGRPHAVPLITSGDIRSGKGTPNTASSAMSPTPSDFGVAQGHPVRQHEVPAEHAASRMVTLLRRQSATLDRETETAEFAGLGHELTRGSRDKMAGTRSQPGSRPSSPRTSRNALSALYNSGNSETTTNTGNASWSHMARQAIAPSDAASLLRRISAAQGTAEHTSRSPLRPAILRRRSTSRSTKTERSPVPPTFNRSSSESQRSDMLLRSSGMALPSTIATEDEQTRSFSRASRRFSKGDSGAGWPSRLHHNTQTGAIGASRSSGDSRRPSSLRAPPDQLAMRQSSRSRIGDIFRKAWHGQGLGHVPGHANAAQRPDNDTTSLASRKPVRSRKSSARPRDMPQDPASQEASLANGSSGDLKIDTAGAASAAGPHPPFDQPVSAPLLTRPSLSDHHSHSPGVGGNGAGSPRFHLASTMSSPIAPRVELDDVDLDLELSDDDDDDDVLHARTRTSLQPRASYLRNDGRGWVMHPAQGQSDTGRPTNLSGDSSTSAEVSGGASSGSESPPAAYAHSLTPSVEGGYNLFKPPYIGARDATGLGSTLSPSPVYSAEEGEAGANSAAHAQVGPSDRSNAAAHRRGGSFAPNTKPNLAHAETHARDAHLVDESLSNDDDRFADADETDISLSQQRRILAPVSPGEDEEEEGFSFDVGHSKQSRP</sequence>
<dbReference type="InterPro" id="IPR017441">
    <property type="entry name" value="Protein_kinase_ATP_BS"/>
</dbReference>
<keyword evidence="5 7" id="KW-0067">ATP-binding</keyword>
<feature type="compositionally biased region" description="Low complexity" evidence="10">
    <location>
        <begin position="117"/>
        <end position="132"/>
    </location>
</feature>
<dbReference type="RefSeq" id="XP_025370605.1">
    <property type="nucleotide sequence ID" value="XM_025517740.1"/>
</dbReference>
<dbReference type="STRING" id="1522189.A0A316W729"/>
<dbReference type="InParanoid" id="A0A316W729"/>
<dbReference type="InterPro" id="IPR011009">
    <property type="entry name" value="Kinase-like_dom_sf"/>
</dbReference>
<dbReference type="Gene3D" id="3.30.200.20">
    <property type="entry name" value="Phosphorylase Kinase, domain 1"/>
    <property type="match status" value="2"/>
</dbReference>
<evidence type="ECO:0000259" key="11">
    <source>
        <dbReference type="PROSITE" id="PS50011"/>
    </source>
</evidence>
<evidence type="ECO:0000256" key="6">
    <source>
        <dbReference type="PIRSR" id="PIRSR630616-1"/>
    </source>
</evidence>
<feature type="binding site" evidence="9">
    <location>
        <position position="192"/>
    </location>
    <ligand>
        <name>ATP</name>
        <dbReference type="ChEBI" id="CHEBI:30616"/>
    </ligand>
</feature>
<feature type="compositionally biased region" description="Basic and acidic residues" evidence="10">
    <location>
        <begin position="292"/>
        <end position="305"/>
    </location>
</feature>
<evidence type="ECO:0000256" key="9">
    <source>
        <dbReference type="PROSITE-ProRule" id="PRU10141"/>
    </source>
</evidence>
<feature type="compositionally biased region" description="Polar residues" evidence="10">
    <location>
        <begin position="1202"/>
        <end position="1216"/>
    </location>
</feature>
<feature type="region of interest" description="Disordered" evidence="10">
    <location>
        <begin position="202"/>
        <end position="308"/>
    </location>
</feature>
<feature type="region of interest" description="Disordered" evidence="10">
    <location>
        <begin position="1"/>
        <end position="38"/>
    </location>
</feature>
<feature type="region of interest" description="Disordered" evidence="10">
    <location>
        <begin position="1331"/>
        <end position="1385"/>
    </location>
</feature>
<accession>A0A316W729</accession>
<dbReference type="PROSITE" id="PS50011">
    <property type="entry name" value="PROTEIN_KINASE_DOM"/>
    <property type="match status" value="1"/>
</dbReference>
<feature type="compositionally biased region" description="Basic residues" evidence="10">
    <location>
        <begin position="1055"/>
        <end position="1064"/>
    </location>
</feature>
<feature type="compositionally biased region" description="Basic and acidic residues" evidence="10">
    <location>
        <begin position="773"/>
        <end position="783"/>
    </location>
</feature>
<protein>
    <submittedName>
        <fullName evidence="12">Kinase-like protein</fullName>
    </submittedName>
</protein>
<feature type="compositionally biased region" description="Polar residues" evidence="10">
    <location>
        <begin position="1"/>
        <end position="19"/>
    </location>
</feature>
<name>A0A316W729_9BASI</name>
<keyword evidence="1" id="KW-0723">Serine/threonine-protein kinase</keyword>
<dbReference type="PROSITE" id="PS00107">
    <property type="entry name" value="PROTEIN_KINASE_ATP"/>
    <property type="match status" value="1"/>
</dbReference>
<dbReference type="SMART" id="SM00220">
    <property type="entry name" value="S_TKc"/>
    <property type="match status" value="1"/>
</dbReference>
<evidence type="ECO:0000256" key="10">
    <source>
        <dbReference type="SAM" id="MobiDB-lite"/>
    </source>
</evidence>
<feature type="compositionally biased region" description="Low complexity" evidence="10">
    <location>
        <begin position="55"/>
        <end position="65"/>
    </location>
</feature>
<feature type="compositionally biased region" description="Basic and acidic residues" evidence="10">
    <location>
        <begin position="610"/>
        <end position="619"/>
    </location>
</feature>
<feature type="cross-link" description="Glycyl lysine isopeptide (Lys-Gly) (interchain with G-Cter in SUMO2)" evidence="8">
    <location>
        <position position="403"/>
    </location>
</feature>
<feature type="region of interest" description="Disordered" evidence="10">
    <location>
        <begin position="713"/>
        <end position="783"/>
    </location>
</feature>
<keyword evidence="4 12" id="KW-0418">Kinase</keyword>
<feature type="compositionally biased region" description="Polar residues" evidence="10">
    <location>
        <begin position="101"/>
        <end position="110"/>
    </location>
</feature>
<dbReference type="PANTHER" id="PTHR24350">
    <property type="entry name" value="SERINE/THREONINE-PROTEIN KINASE IAL-RELATED"/>
    <property type="match status" value="1"/>
</dbReference>
<gene>
    <name evidence="12" type="ORF">IE81DRAFT_91292</name>
</gene>
<evidence type="ECO:0000256" key="8">
    <source>
        <dbReference type="PIRSR" id="PIRSR630616-3"/>
    </source>
</evidence>
<dbReference type="InterPro" id="IPR030616">
    <property type="entry name" value="Aur-like"/>
</dbReference>
<feature type="compositionally biased region" description="Basic and acidic residues" evidence="10">
    <location>
        <begin position="812"/>
        <end position="822"/>
    </location>
</feature>
<proteinExistence type="predicted"/>
<feature type="compositionally biased region" description="Polar residues" evidence="10">
    <location>
        <begin position="748"/>
        <end position="761"/>
    </location>
</feature>
<feature type="region of interest" description="Disordered" evidence="10">
    <location>
        <begin position="1191"/>
        <end position="1240"/>
    </location>
</feature>
<dbReference type="CDD" id="cd14008">
    <property type="entry name" value="STKc_LKB1_CaMKK"/>
    <property type="match status" value="1"/>
</dbReference>
<evidence type="ECO:0000256" key="3">
    <source>
        <dbReference type="ARBA" id="ARBA00022741"/>
    </source>
</evidence>
<feature type="compositionally biased region" description="Basic and acidic residues" evidence="10">
    <location>
        <begin position="1331"/>
        <end position="1344"/>
    </location>
</feature>
<evidence type="ECO:0000256" key="4">
    <source>
        <dbReference type="ARBA" id="ARBA00022777"/>
    </source>
</evidence>
<feature type="domain" description="Protein kinase" evidence="11">
    <location>
        <begin position="163"/>
        <end position="659"/>
    </location>
</feature>
<dbReference type="EMBL" id="KZ819370">
    <property type="protein sequence ID" value="PWN43445.1"/>
    <property type="molecule type" value="Genomic_DNA"/>
</dbReference>
<feature type="compositionally biased region" description="Polar residues" evidence="10">
    <location>
        <begin position="1073"/>
        <end position="1085"/>
    </location>
</feature>
<evidence type="ECO:0000313" key="13">
    <source>
        <dbReference type="Proteomes" id="UP000245783"/>
    </source>
</evidence>
<feature type="region of interest" description="Disordered" evidence="10">
    <location>
        <begin position="885"/>
        <end position="1015"/>
    </location>
</feature>
<evidence type="ECO:0000256" key="5">
    <source>
        <dbReference type="ARBA" id="ARBA00022840"/>
    </source>
</evidence>
<dbReference type="GO" id="GO:0004674">
    <property type="term" value="F:protein serine/threonine kinase activity"/>
    <property type="evidence" value="ECO:0007669"/>
    <property type="project" value="UniProtKB-KW"/>
</dbReference>
<reference evidence="12 13" key="1">
    <citation type="journal article" date="2018" name="Mol. Biol. Evol.">
        <title>Broad Genomic Sampling Reveals a Smut Pathogenic Ancestry of the Fungal Clade Ustilaginomycotina.</title>
        <authorList>
            <person name="Kijpornyongpan T."/>
            <person name="Mondo S.J."/>
            <person name="Barry K."/>
            <person name="Sandor L."/>
            <person name="Lee J."/>
            <person name="Lipzen A."/>
            <person name="Pangilinan J."/>
            <person name="LaButti K."/>
            <person name="Hainaut M."/>
            <person name="Henrissat B."/>
            <person name="Grigoriev I.V."/>
            <person name="Spatafora J.W."/>
            <person name="Aime M.C."/>
        </authorList>
    </citation>
    <scope>NUCLEOTIDE SEQUENCE [LARGE SCALE GENOMIC DNA]</scope>
    <source>
        <strain evidence="12 13">MCA 4658</strain>
    </source>
</reference>
<evidence type="ECO:0000256" key="7">
    <source>
        <dbReference type="PIRSR" id="PIRSR630616-2"/>
    </source>
</evidence>
<feature type="region of interest" description="Disordered" evidence="10">
    <location>
        <begin position="51"/>
        <end position="143"/>
    </location>
</feature>
<dbReference type="SUPFAM" id="SSF56112">
    <property type="entry name" value="Protein kinase-like (PK-like)"/>
    <property type="match status" value="1"/>
</dbReference>
<evidence type="ECO:0000313" key="12">
    <source>
        <dbReference type="EMBL" id="PWN43445.1"/>
    </source>
</evidence>
<feature type="binding site" evidence="7">
    <location>
        <position position="419"/>
    </location>
    <ligand>
        <name>ATP</name>
        <dbReference type="ChEBI" id="CHEBI:30616"/>
    </ligand>
</feature>
<organism evidence="12 13">
    <name type="scientific">Ceraceosorus guamensis</name>
    <dbReference type="NCBI Taxonomy" id="1522189"/>
    <lineage>
        <taxon>Eukaryota</taxon>
        <taxon>Fungi</taxon>
        <taxon>Dikarya</taxon>
        <taxon>Basidiomycota</taxon>
        <taxon>Ustilaginomycotina</taxon>
        <taxon>Exobasidiomycetes</taxon>
        <taxon>Ceraceosorales</taxon>
        <taxon>Ceraceosoraceae</taxon>
        <taxon>Ceraceosorus</taxon>
    </lineage>
</organism>
<feature type="compositionally biased region" description="Basic and acidic residues" evidence="10">
    <location>
        <begin position="213"/>
        <end position="227"/>
    </location>
</feature>
<dbReference type="Gene3D" id="1.10.510.10">
    <property type="entry name" value="Transferase(Phosphotransferase) domain 1"/>
    <property type="match status" value="1"/>
</dbReference>
<dbReference type="Proteomes" id="UP000245783">
    <property type="component" value="Unassembled WGS sequence"/>
</dbReference>